<gene>
    <name evidence="5" type="ORF">AMJ40_02320</name>
</gene>
<evidence type="ECO:0000313" key="6">
    <source>
        <dbReference type="Proteomes" id="UP000051124"/>
    </source>
</evidence>
<reference evidence="5 6" key="1">
    <citation type="journal article" date="2015" name="Microbiome">
        <title>Genomic resolution of linkages in carbon, nitrogen, and sulfur cycling among widespread estuary sediment bacteria.</title>
        <authorList>
            <person name="Baker B.J."/>
            <person name="Lazar C.S."/>
            <person name="Teske A.P."/>
            <person name="Dick G.J."/>
        </authorList>
    </citation>
    <scope>NUCLEOTIDE SEQUENCE [LARGE SCALE GENOMIC DNA]</scope>
    <source>
        <strain evidence="5">DG_26</strain>
    </source>
</reference>
<comment type="caution">
    <text evidence="5">The sequence shown here is derived from an EMBL/GenBank/DDBJ whole genome shotgun (WGS) entry which is preliminary data.</text>
</comment>
<protein>
    <recommendedName>
        <fullName evidence="7">Hydrogenase maturation protease</fullName>
    </recommendedName>
</protein>
<dbReference type="Pfam" id="PF01750">
    <property type="entry name" value="HycI"/>
    <property type="match status" value="1"/>
</dbReference>
<comment type="similarity">
    <text evidence="1">Belongs to the peptidase A31 family.</text>
</comment>
<dbReference type="AlphaFoldDB" id="A0A0S7WL65"/>
<dbReference type="Proteomes" id="UP000051124">
    <property type="component" value="Unassembled WGS sequence"/>
</dbReference>
<dbReference type="CDD" id="cd00518">
    <property type="entry name" value="H2MP"/>
    <property type="match status" value="1"/>
</dbReference>
<dbReference type="PANTHER" id="PTHR30302:SF1">
    <property type="entry name" value="HYDROGENASE 2 MATURATION PROTEASE"/>
    <property type="match status" value="1"/>
</dbReference>
<dbReference type="GO" id="GO:0004190">
    <property type="term" value="F:aspartic-type endopeptidase activity"/>
    <property type="evidence" value="ECO:0007669"/>
    <property type="project" value="UniProtKB-KW"/>
</dbReference>
<accession>A0A0S7WL65</accession>
<name>A0A0S7WL65_UNCT6</name>
<keyword evidence="4" id="KW-0378">Hydrolase</keyword>
<dbReference type="GO" id="GO:0016485">
    <property type="term" value="P:protein processing"/>
    <property type="evidence" value="ECO:0007669"/>
    <property type="project" value="TreeGrafter"/>
</dbReference>
<dbReference type="SUPFAM" id="SSF53163">
    <property type="entry name" value="HybD-like"/>
    <property type="match status" value="1"/>
</dbReference>
<dbReference type="PANTHER" id="PTHR30302">
    <property type="entry name" value="HYDROGENASE 1 MATURATION PROTEASE"/>
    <property type="match status" value="1"/>
</dbReference>
<evidence type="ECO:0000256" key="2">
    <source>
        <dbReference type="ARBA" id="ARBA00022670"/>
    </source>
</evidence>
<dbReference type="Gene3D" id="3.40.50.1450">
    <property type="entry name" value="HybD-like"/>
    <property type="match status" value="1"/>
</dbReference>
<dbReference type="NCBIfam" id="TIGR00072">
    <property type="entry name" value="hydrog_prot"/>
    <property type="match status" value="1"/>
</dbReference>
<evidence type="ECO:0000256" key="4">
    <source>
        <dbReference type="ARBA" id="ARBA00022801"/>
    </source>
</evidence>
<evidence type="ECO:0000256" key="3">
    <source>
        <dbReference type="ARBA" id="ARBA00022750"/>
    </source>
</evidence>
<evidence type="ECO:0008006" key="7">
    <source>
        <dbReference type="Google" id="ProtNLM"/>
    </source>
</evidence>
<proteinExistence type="inferred from homology"/>
<dbReference type="GO" id="GO:0008047">
    <property type="term" value="F:enzyme activator activity"/>
    <property type="evidence" value="ECO:0007669"/>
    <property type="project" value="InterPro"/>
</dbReference>
<dbReference type="InterPro" id="IPR000671">
    <property type="entry name" value="Peptidase_A31"/>
</dbReference>
<keyword evidence="2" id="KW-0645">Protease</keyword>
<dbReference type="PRINTS" id="PR00446">
    <property type="entry name" value="HYDRGNUPTAKE"/>
</dbReference>
<dbReference type="InterPro" id="IPR023430">
    <property type="entry name" value="Pept_HybD-like_dom_sf"/>
</dbReference>
<dbReference type="EMBL" id="LIZT01000016">
    <property type="protein sequence ID" value="KPJ50617.1"/>
    <property type="molecule type" value="Genomic_DNA"/>
</dbReference>
<evidence type="ECO:0000313" key="5">
    <source>
        <dbReference type="EMBL" id="KPJ50617.1"/>
    </source>
</evidence>
<sequence length="158" mass="17035">MHRSVARKVLILGMADQVSGDDGVGRMVLHEIARRCSSPDVEVKESSVAGFSVIDEMAGYQRVIIVDAVRTRNGEPGSVYRLTANDCRATVHLSAPRVLKLATAIALAEKYGYQLPGSVEIYGIEVEDASSQGCSPRVQEAATKVVREIVDSLHVSPK</sequence>
<evidence type="ECO:0000256" key="1">
    <source>
        <dbReference type="ARBA" id="ARBA00006814"/>
    </source>
</evidence>
<organism evidence="5 6">
    <name type="scientific">candidate division TA06 bacterium DG_26</name>
    <dbReference type="NCBI Taxonomy" id="1703771"/>
    <lineage>
        <taxon>Bacteria</taxon>
        <taxon>Bacteria division TA06</taxon>
    </lineage>
</organism>
<keyword evidence="3" id="KW-0064">Aspartyl protease</keyword>